<evidence type="ECO:0000313" key="2">
    <source>
        <dbReference type="EMBL" id="SFC21116.1"/>
    </source>
</evidence>
<dbReference type="STRING" id="1055723.SAMN05216293_1873"/>
<dbReference type="Pfam" id="PF04230">
    <property type="entry name" value="PS_pyruv_trans"/>
    <property type="match status" value="1"/>
</dbReference>
<evidence type="ECO:0000313" key="3">
    <source>
        <dbReference type="EMBL" id="SHK75732.1"/>
    </source>
</evidence>
<name>A0A1M6V2K0_9FLAO</name>
<proteinExistence type="predicted"/>
<protein>
    <submittedName>
        <fullName evidence="3">Polysaccharide pyruvyl transferase</fullName>
    </submittedName>
</protein>
<sequence>MPCTNFLTKSNTNRKTVEGKKHKKILTITCHDVYNYGASLQEYALLEFLKQEGHISETINYKPPYLSNHFNLWQVSHPFFEKNLITKSIYLALKLPKRLINRIRKRNFDRFTQKYIPSTKKLYRNNEELRKQLPDAEAYICGSDQIWNSFFENGKDAAFYLDFVPNNKLKISYAASFAIDKLEESIKPFVKEKVSRLDKISVRETSGVRILNDLGIKNVTQVLDPVFLLDKAHWANIARPKKELQDYIFIYDFDYNPSIQQFAESIRSSKGYKIISMNELNKYADHNFYLEGPEVFLDLVKNAKIVVANSFHAVAFSIIFQKEVVVFNRKEAINTRMRDLLELFQIKNRLFGKNDVVSLDELETIDYSTIQHIIKEHIDHSKTYLRKALEQPLNSGLTSQR</sequence>
<reference evidence="3 4" key="1">
    <citation type="submission" date="2016-11" db="EMBL/GenBank/DDBJ databases">
        <authorList>
            <person name="Varghese N."/>
            <person name="Submissions S."/>
        </authorList>
    </citation>
    <scope>NUCLEOTIDE SEQUENCE [LARGE SCALE GENOMIC DNA]</scope>
    <source>
        <strain evidence="3 4">CGMCC 1.12174</strain>
        <strain evidence="2 5">DSM 26351</strain>
    </source>
</reference>
<feature type="domain" description="Polysaccharide pyruvyl transferase" evidence="1">
    <location>
        <begin position="35"/>
        <end position="329"/>
    </location>
</feature>
<dbReference type="InterPro" id="IPR007345">
    <property type="entry name" value="Polysacch_pyruvyl_Trfase"/>
</dbReference>
<keyword evidence="3" id="KW-0808">Transferase</keyword>
<dbReference type="Proteomes" id="UP000184031">
    <property type="component" value="Unassembled WGS sequence"/>
</dbReference>
<comment type="caution">
    <text evidence="3">The sequence shown here is derived from an EMBL/GenBank/DDBJ whole genome shotgun (WGS) entry which is preliminary data.</text>
</comment>
<evidence type="ECO:0000259" key="1">
    <source>
        <dbReference type="Pfam" id="PF04230"/>
    </source>
</evidence>
<keyword evidence="5" id="KW-1185">Reference proteome</keyword>
<evidence type="ECO:0000313" key="5">
    <source>
        <dbReference type="Proteomes" id="UP000198940"/>
    </source>
</evidence>
<dbReference type="GO" id="GO:0016740">
    <property type="term" value="F:transferase activity"/>
    <property type="evidence" value="ECO:0007669"/>
    <property type="project" value="UniProtKB-KW"/>
</dbReference>
<organism evidence="3 4">
    <name type="scientific">Flagellimonas taeanensis</name>
    <dbReference type="NCBI Taxonomy" id="1005926"/>
    <lineage>
        <taxon>Bacteria</taxon>
        <taxon>Pseudomonadati</taxon>
        <taxon>Bacteroidota</taxon>
        <taxon>Flavobacteriia</taxon>
        <taxon>Flavobacteriales</taxon>
        <taxon>Flavobacteriaceae</taxon>
        <taxon>Flagellimonas</taxon>
    </lineage>
</organism>
<dbReference type="EMBL" id="FRAT01000004">
    <property type="protein sequence ID" value="SHK75732.1"/>
    <property type="molecule type" value="Genomic_DNA"/>
</dbReference>
<dbReference type="AlphaFoldDB" id="A0A1M6V2K0"/>
<dbReference type="EMBL" id="FOKU01000007">
    <property type="protein sequence ID" value="SFC21116.1"/>
    <property type="molecule type" value="Genomic_DNA"/>
</dbReference>
<evidence type="ECO:0000313" key="4">
    <source>
        <dbReference type="Proteomes" id="UP000184031"/>
    </source>
</evidence>
<dbReference type="OrthoDB" id="9799278at2"/>
<accession>A0A1M6V2K0</accession>
<gene>
    <name evidence="2" type="ORF">SAMN04487891_107132</name>
    <name evidence="3" type="ORF">SAMN05216293_1873</name>
</gene>
<dbReference type="Proteomes" id="UP000198940">
    <property type="component" value="Unassembled WGS sequence"/>
</dbReference>